<keyword evidence="2" id="KW-1185">Reference proteome</keyword>
<organism evidence="1 2">
    <name type="scientific">Emydomyces testavorans</name>
    <dbReference type="NCBI Taxonomy" id="2070801"/>
    <lineage>
        <taxon>Eukaryota</taxon>
        <taxon>Fungi</taxon>
        <taxon>Dikarya</taxon>
        <taxon>Ascomycota</taxon>
        <taxon>Pezizomycotina</taxon>
        <taxon>Eurotiomycetes</taxon>
        <taxon>Eurotiomycetidae</taxon>
        <taxon>Onygenales</taxon>
        <taxon>Nannizziopsiaceae</taxon>
        <taxon>Emydomyces</taxon>
    </lineage>
</organism>
<dbReference type="Proteomes" id="UP001219355">
    <property type="component" value="Chromosome 1"/>
</dbReference>
<proteinExistence type="predicted"/>
<dbReference type="EMBL" id="CP120627">
    <property type="protein sequence ID" value="WEW54602.1"/>
    <property type="molecule type" value="Genomic_DNA"/>
</dbReference>
<sequence>MGPCRIMIGRMECPCTGGRAASEYSEALPPHVCEVCKHAMSDHDAYGEAAGKTKGRYWWTQNPAHCPRRDTVQKLAQLLDQFKVIHVRGTPASGKTTLAHLLHEFYLVNNQDALYISGWEPSLPTSKNFVPEDERDSDKKVDTNNIFDQNMVYIVDEAQSSYSDKLFWFAILKSLSRSTSPLRICLFSSYGSPSSGSDVRANRTPVNFGPEQRVSISVSLMDNSPPICLFYSPEEFDDTVQRLSDTRKVKFPLDEDARQFLFDLTNGHPGAVDGLFERIYKLTIESQFYETDVRHLDFRLITKDLVVKSLEDEPKVIASLVGSSFGRSLPSRKCLTNPTIKTLRTAQENGFVELDLQDEGIEICYQNGWLHAEEDKITGRVVCVFPSRVHEKYIEFELGNMAPRPFPFHKYPSIEALGRATIENFSRQNLKHCMDGKLVTAAKLRPHEATYQDEFYRSFTTLLGCGIPITSEWAQGEGRIDFRIIQPGWGFELLREGSRLDEHCARFEPRGTYSSYINAGLITDWLILDCRISSPKSYGKNAKLWRVVFTNDYTSVKVLNHLNATVFESTIMDDPR</sequence>
<reference evidence="1" key="1">
    <citation type="submission" date="2023-03" db="EMBL/GenBank/DDBJ databases">
        <title>Emydomyces testavorans Genome Sequence.</title>
        <authorList>
            <person name="Hoyer L."/>
        </authorList>
    </citation>
    <scope>NUCLEOTIDE SEQUENCE</scope>
    <source>
        <strain evidence="1">16-2883</strain>
    </source>
</reference>
<evidence type="ECO:0000313" key="2">
    <source>
        <dbReference type="Proteomes" id="UP001219355"/>
    </source>
</evidence>
<dbReference type="SUPFAM" id="SSF52540">
    <property type="entry name" value="P-loop containing nucleoside triphosphate hydrolases"/>
    <property type="match status" value="1"/>
</dbReference>
<evidence type="ECO:0000313" key="1">
    <source>
        <dbReference type="EMBL" id="WEW54602.1"/>
    </source>
</evidence>
<gene>
    <name evidence="1" type="ORF">PRK78_000022</name>
</gene>
<protein>
    <submittedName>
        <fullName evidence="1">Uncharacterized protein</fullName>
    </submittedName>
</protein>
<name>A0AAF0D9X4_9EURO</name>
<dbReference type="AlphaFoldDB" id="A0AAF0D9X4"/>
<accession>A0AAF0D9X4</accession>
<dbReference type="InterPro" id="IPR027417">
    <property type="entry name" value="P-loop_NTPase"/>
</dbReference>